<comment type="caution">
    <text evidence="10">The sequence shown here is derived from an EMBL/GenBank/DDBJ whole genome shotgun (WGS) entry which is preliminary data.</text>
</comment>
<dbReference type="PANTHER" id="PTHR43005:SF1">
    <property type="entry name" value="SPERMIDINE_PUTRESCINE TRANSPORT SYSTEM PERMEASE PROTEIN"/>
    <property type="match status" value="1"/>
</dbReference>
<comment type="similarity">
    <text evidence="7">Belongs to the binding-protein-dependent transport system permease family.</text>
</comment>
<feature type="region of interest" description="Disordered" evidence="8">
    <location>
        <begin position="1"/>
        <end position="22"/>
    </location>
</feature>
<keyword evidence="3" id="KW-1003">Cell membrane</keyword>
<organism evidence="10 11">
    <name type="scientific">Occultella glacieicola</name>
    <dbReference type="NCBI Taxonomy" id="2518684"/>
    <lineage>
        <taxon>Bacteria</taxon>
        <taxon>Bacillati</taxon>
        <taxon>Actinomycetota</taxon>
        <taxon>Actinomycetes</taxon>
        <taxon>Micrococcales</taxon>
        <taxon>Ruaniaceae</taxon>
        <taxon>Occultella</taxon>
    </lineage>
</organism>
<reference evidence="10 11" key="1">
    <citation type="submission" date="2019-03" db="EMBL/GenBank/DDBJ databases">
        <title>Genomic features of bacteria from cold environments.</title>
        <authorList>
            <person name="Shen L."/>
        </authorList>
    </citation>
    <scope>NUCLEOTIDE SEQUENCE [LARGE SCALE GENOMIC DNA]</scope>
    <source>
        <strain evidence="11">T3246-1</strain>
    </source>
</reference>
<dbReference type="PROSITE" id="PS50928">
    <property type="entry name" value="ABC_TM1"/>
    <property type="match status" value="1"/>
</dbReference>
<keyword evidence="11" id="KW-1185">Reference proteome</keyword>
<feature type="domain" description="ABC transmembrane type-1" evidence="9">
    <location>
        <begin position="89"/>
        <end position="303"/>
    </location>
</feature>
<keyword evidence="2 7" id="KW-0813">Transport</keyword>
<comment type="subcellular location">
    <subcellularLocation>
        <location evidence="1 7">Cell membrane</location>
        <topology evidence="1 7">Multi-pass membrane protein</topology>
    </subcellularLocation>
</comment>
<evidence type="ECO:0000259" key="9">
    <source>
        <dbReference type="PROSITE" id="PS50928"/>
    </source>
</evidence>
<accession>A0ABY2E4Y2</accession>
<evidence type="ECO:0000313" key="11">
    <source>
        <dbReference type="Proteomes" id="UP000504882"/>
    </source>
</evidence>
<dbReference type="Pfam" id="PF00528">
    <property type="entry name" value="BPD_transp_1"/>
    <property type="match status" value="1"/>
</dbReference>
<evidence type="ECO:0000313" key="10">
    <source>
        <dbReference type="EMBL" id="TDE95084.1"/>
    </source>
</evidence>
<evidence type="ECO:0000256" key="3">
    <source>
        <dbReference type="ARBA" id="ARBA00022475"/>
    </source>
</evidence>
<dbReference type="Proteomes" id="UP000504882">
    <property type="component" value="Unassembled WGS sequence"/>
</dbReference>
<keyword evidence="5 7" id="KW-1133">Transmembrane helix</keyword>
<dbReference type="Gene3D" id="1.10.3720.10">
    <property type="entry name" value="MetI-like"/>
    <property type="match status" value="1"/>
</dbReference>
<dbReference type="RefSeq" id="WP_133107494.1">
    <property type="nucleotide sequence ID" value="NZ_SMNA01000004.1"/>
</dbReference>
<feature type="transmembrane region" description="Helical" evidence="7">
    <location>
        <begin position="29"/>
        <end position="48"/>
    </location>
</feature>
<dbReference type="SUPFAM" id="SSF161098">
    <property type="entry name" value="MetI-like"/>
    <property type="match status" value="1"/>
</dbReference>
<evidence type="ECO:0000256" key="7">
    <source>
        <dbReference type="RuleBase" id="RU363032"/>
    </source>
</evidence>
<evidence type="ECO:0000256" key="8">
    <source>
        <dbReference type="SAM" id="MobiDB-lite"/>
    </source>
</evidence>
<name>A0ABY2E4Y2_9MICO</name>
<dbReference type="CDD" id="cd06261">
    <property type="entry name" value="TM_PBP2"/>
    <property type="match status" value="1"/>
</dbReference>
<feature type="transmembrane region" description="Helical" evidence="7">
    <location>
        <begin position="126"/>
        <end position="146"/>
    </location>
</feature>
<dbReference type="EMBL" id="SMNA01000004">
    <property type="protein sequence ID" value="TDE95084.1"/>
    <property type="molecule type" value="Genomic_DNA"/>
</dbReference>
<proteinExistence type="inferred from homology"/>
<feature type="compositionally biased region" description="Polar residues" evidence="8">
    <location>
        <begin position="1"/>
        <end position="15"/>
    </location>
</feature>
<dbReference type="InterPro" id="IPR035906">
    <property type="entry name" value="MetI-like_sf"/>
</dbReference>
<feature type="transmembrane region" description="Helical" evidence="7">
    <location>
        <begin position="93"/>
        <end position="114"/>
    </location>
</feature>
<feature type="transmembrane region" description="Helical" evidence="7">
    <location>
        <begin position="286"/>
        <end position="304"/>
    </location>
</feature>
<dbReference type="PANTHER" id="PTHR43005">
    <property type="entry name" value="BLR7065 PROTEIN"/>
    <property type="match status" value="1"/>
</dbReference>
<evidence type="ECO:0000256" key="4">
    <source>
        <dbReference type="ARBA" id="ARBA00022692"/>
    </source>
</evidence>
<feature type="transmembrane region" description="Helical" evidence="7">
    <location>
        <begin position="230"/>
        <end position="247"/>
    </location>
</feature>
<dbReference type="InterPro" id="IPR000515">
    <property type="entry name" value="MetI-like"/>
</dbReference>
<evidence type="ECO:0000256" key="2">
    <source>
        <dbReference type="ARBA" id="ARBA00022448"/>
    </source>
</evidence>
<evidence type="ECO:0000256" key="6">
    <source>
        <dbReference type="ARBA" id="ARBA00023136"/>
    </source>
</evidence>
<feature type="transmembrane region" description="Helical" evidence="7">
    <location>
        <begin position="177"/>
        <end position="199"/>
    </location>
</feature>
<evidence type="ECO:0000256" key="5">
    <source>
        <dbReference type="ARBA" id="ARBA00022989"/>
    </source>
</evidence>
<keyword evidence="6 7" id="KW-0472">Membrane</keyword>
<sequence>MTSTVQTARATTQASPRRRPRPKRHWSRYAYIAPAVVFVAATTLYPLYYNISLSLYDAPIQKFLAGTIEFVGLANYAEELRNPELWAGLRVSLIYTVATIALMYVIGLALAVFFNRKFVGRNAVRAAIFLPYILPSVVAANVWRWILDGSYGLANHALMSLGIIDAPVFWLGQGTSALVAVVLATGWTMAPFAMLLLLAGLQNIPKGLYEAASLDGAGPLTRFRAITLPLLRPVSLVVALLGFIYTFRTFDTIFIMTKGGPGDATTVLPILAYNEAFVNFELGSGATINTLMLVIPTVLALFYFRATRSEDAQ</sequence>
<gene>
    <name evidence="10" type="ORF">EXU48_10005</name>
</gene>
<evidence type="ECO:0000256" key="1">
    <source>
        <dbReference type="ARBA" id="ARBA00004651"/>
    </source>
</evidence>
<keyword evidence="4 7" id="KW-0812">Transmembrane</keyword>
<protein>
    <submittedName>
        <fullName evidence="10">Sugar ABC transporter permease</fullName>
    </submittedName>
</protein>